<dbReference type="PANTHER" id="PTHR39328:SF1">
    <property type="entry name" value="BLL2871 PROTEIN"/>
    <property type="match status" value="1"/>
</dbReference>
<dbReference type="Gene3D" id="3.60.20.10">
    <property type="entry name" value="Glutamine Phosphoribosylpyrophosphate, subunit 1, domain 1"/>
    <property type="match status" value="1"/>
</dbReference>
<organism evidence="1 2">
    <name type="scientific">Shinella sumterensis</name>
    <dbReference type="NCBI Taxonomy" id="1967501"/>
    <lineage>
        <taxon>Bacteria</taxon>
        <taxon>Pseudomonadati</taxon>
        <taxon>Pseudomonadota</taxon>
        <taxon>Alphaproteobacteria</taxon>
        <taxon>Hyphomicrobiales</taxon>
        <taxon>Rhizobiaceae</taxon>
        <taxon>Shinella</taxon>
    </lineage>
</organism>
<dbReference type="EMBL" id="CP132309">
    <property type="protein sequence ID" value="WLS01412.1"/>
    <property type="molecule type" value="Genomic_DNA"/>
</dbReference>
<keyword evidence="1" id="KW-0614">Plasmid</keyword>
<dbReference type="SUPFAM" id="SSF56235">
    <property type="entry name" value="N-terminal nucleophile aminohydrolases (Ntn hydrolases)"/>
    <property type="match status" value="1"/>
</dbReference>
<dbReference type="RefSeq" id="WP_306041890.1">
    <property type="nucleotide sequence ID" value="NZ_CP132309.1"/>
</dbReference>
<gene>
    <name evidence="1" type="ORF">Q9313_28280</name>
</gene>
<dbReference type="InterPro" id="IPR029055">
    <property type="entry name" value="Ntn_hydrolases_N"/>
</dbReference>
<keyword evidence="2" id="KW-1185">Reference proteome</keyword>
<dbReference type="AlphaFoldDB" id="A0AA50CW76"/>
<geneLocation type="plasmid" evidence="1 2">
    <name>unnamed7</name>
</geneLocation>
<name>A0AA50CW76_9HYPH</name>
<evidence type="ECO:0000313" key="1">
    <source>
        <dbReference type="EMBL" id="WLS01412.1"/>
    </source>
</evidence>
<dbReference type="Pfam" id="PF06267">
    <property type="entry name" value="DUF1028"/>
    <property type="match status" value="1"/>
</dbReference>
<dbReference type="InterPro" id="IPR010430">
    <property type="entry name" value="DUF1028"/>
</dbReference>
<proteinExistence type="predicted"/>
<accession>A0AA50CW76</accession>
<sequence>MTFSIAARDPATGMFGIAIATSAVAVGNRCPWVKAGVGAVTTQHRTDTRQGPIGIDLLSKGLSAPEVVNLLAASNDFPQERQFAAVDREGRTAFFNGPEIECINAGHTGFQCVSTGNFIANKDVPRHMVEAYEANLEIPFAERLLLSVDAGLAGGGETKPIMSSALLIADRNSWPLVDLRIDWKENPLTELRALWDFFKPHQERFVKQVLTPAALTLLSDSPMNV</sequence>
<dbReference type="Proteomes" id="UP001234585">
    <property type="component" value="Plasmid unnamed7"/>
</dbReference>
<protein>
    <submittedName>
        <fullName evidence="1">DUF1028 domain-containing protein</fullName>
    </submittedName>
</protein>
<evidence type="ECO:0000313" key="2">
    <source>
        <dbReference type="Proteomes" id="UP001234585"/>
    </source>
</evidence>
<dbReference type="PANTHER" id="PTHR39328">
    <property type="entry name" value="BLL2871 PROTEIN"/>
    <property type="match status" value="1"/>
</dbReference>
<reference evidence="1 2" key="1">
    <citation type="submission" date="2023-08" db="EMBL/GenBank/DDBJ databases">
        <title>Pathogen: clinical or host-associated sample.</title>
        <authorList>
            <person name="Hergert J."/>
            <person name="Casey R."/>
            <person name="Wagner J."/>
            <person name="Young E.L."/>
            <person name="Oakeson K.F."/>
        </authorList>
    </citation>
    <scope>NUCLEOTIDE SEQUENCE [LARGE SCALE GENOMIC DNA]</scope>
    <source>
        <strain evidence="1 2">1760953</strain>
        <plasmid evidence="1 2">unnamed7</plasmid>
    </source>
</reference>